<dbReference type="AlphaFoldDB" id="A0A5D0MM80"/>
<dbReference type="InterPro" id="IPR000644">
    <property type="entry name" value="CBS_dom"/>
</dbReference>
<dbReference type="PANTHER" id="PTHR43080">
    <property type="entry name" value="CBS DOMAIN-CONTAINING PROTEIN CBSX3, MITOCHONDRIAL"/>
    <property type="match status" value="1"/>
</dbReference>
<dbReference type="Pfam" id="PF00571">
    <property type="entry name" value="CBS"/>
    <property type="match status" value="2"/>
</dbReference>
<dbReference type="InterPro" id="IPR045865">
    <property type="entry name" value="ACT-like_dom_sf"/>
</dbReference>
<dbReference type="RefSeq" id="WP_303701429.1">
    <property type="nucleotide sequence ID" value="NZ_VSIV01000209.1"/>
</dbReference>
<dbReference type="Gene3D" id="3.10.580.10">
    <property type="entry name" value="CBS-domain"/>
    <property type="match status" value="1"/>
</dbReference>
<dbReference type="SUPFAM" id="SSF54631">
    <property type="entry name" value="CBS-domain pair"/>
    <property type="match status" value="1"/>
</dbReference>
<evidence type="ECO:0000313" key="5">
    <source>
        <dbReference type="Proteomes" id="UP000323337"/>
    </source>
</evidence>
<dbReference type="CDD" id="cd04584">
    <property type="entry name" value="CBS_pair_AcuB_like"/>
    <property type="match status" value="1"/>
</dbReference>
<dbReference type="InterPro" id="IPR051257">
    <property type="entry name" value="Diverse_CBS-Domain"/>
</dbReference>
<proteinExistence type="predicted"/>
<evidence type="ECO:0000256" key="2">
    <source>
        <dbReference type="PROSITE-ProRule" id="PRU00703"/>
    </source>
</evidence>
<evidence type="ECO:0000313" key="4">
    <source>
        <dbReference type="EMBL" id="TYB33055.1"/>
    </source>
</evidence>
<organism evidence="4 5">
    <name type="scientific">Flexistipes sinusarabici</name>
    <dbReference type="NCBI Taxonomy" id="2352"/>
    <lineage>
        <taxon>Bacteria</taxon>
        <taxon>Pseudomonadati</taxon>
        <taxon>Deferribacterota</taxon>
        <taxon>Deferribacteres</taxon>
        <taxon>Deferribacterales</taxon>
        <taxon>Flexistipitaceae</taxon>
        <taxon>Flexistipes</taxon>
    </lineage>
</organism>
<evidence type="ECO:0000259" key="3">
    <source>
        <dbReference type="PROSITE" id="PS51371"/>
    </source>
</evidence>
<dbReference type="EMBL" id="VSIV01000209">
    <property type="protein sequence ID" value="TYB33055.1"/>
    <property type="molecule type" value="Genomic_DNA"/>
</dbReference>
<evidence type="ECO:0000256" key="1">
    <source>
        <dbReference type="ARBA" id="ARBA00023122"/>
    </source>
</evidence>
<feature type="domain" description="CBS" evidence="3">
    <location>
        <begin position="7"/>
        <end position="65"/>
    </location>
</feature>
<keyword evidence="1 2" id="KW-0129">CBS domain</keyword>
<feature type="domain" description="CBS" evidence="3">
    <location>
        <begin position="81"/>
        <end position="138"/>
    </location>
</feature>
<gene>
    <name evidence="4" type="ORF">FXF49_08285</name>
</gene>
<sequence>MFLKDWMSSPAVTVNKDEFLPKVIELMKENDIRHVPVMDGDKLVGIISDRNIKDYLPSSSTTLDVFEIHYLIGKVKASKIMKKNVITASPYTPIEDAAKLLYDNKISALPIIDDGLLVGIVTDRDVYRALISITGVESKEAGYRVYCEIEDRPGTIREVADIVRSYGFGIESILSSHTLTESGKRKVVIRTRGKGDFEKMEDAVKKEHPDAIIA</sequence>
<dbReference type="Gene3D" id="3.30.70.260">
    <property type="match status" value="1"/>
</dbReference>
<dbReference type="PANTHER" id="PTHR43080:SF2">
    <property type="entry name" value="CBS DOMAIN-CONTAINING PROTEIN"/>
    <property type="match status" value="1"/>
</dbReference>
<name>A0A5D0MM80_FLESI</name>
<dbReference type="SMART" id="SM00116">
    <property type="entry name" value="CBS"/>
    <property type="match status" value="2"/>
</dbReference>
<dbReference type="PROSITE" id="PS51371">
    <property type="entry name" value="CBS"/>
    <property type="match status" value="2"/>
</dbReference>
<reference evidence="4 5" key="1">
    <citation type="submission" date="2019-08" db="EMBL/GenBank/DDBJ databases">
        <title>Genomic characterization of a novel candidate phylum (ARYD3) from a high temperature, high salinity tertiary oil reservoir in north central Oklahoma, USA.</title>
        <authorList>
            <person name="Youssef N.H."/>
            <person name="Yadav A."/>
            <person name="Elshahed M.S."/>
        </authorList>
    </citation>
    <scope>NUCLEOTIDE SEQUENCE [LARGE SCALE GENOMIC DNA]</scope>
    <source>
        <strain evidence="4">ARYD1</strain>
    </source>
</reference>
<comment type="caution">
    <text evidence="4">The sequence shown here is derived from an EMBL/GenBank/DDBJ whole genome shotgun (WGS) entry which is preliminary data.</text>
</comment>
<accession>A0A5D0MM80</accession>
<protein>
    <submittedName>
        <fullName evidence="4">CBS domain-containing protein</fullName>
    </submittedName>
</protein>
<dbReference type="InterPro" id="IPR046342">
    <property type="entry name" value="CBS_dom_sf"/>
</dbReference>
<dbReference type="Proteomes" id="UP000323337">
    <property type="component" value="Unassembled WGS sequence"/>
</dbReference>
<dbReference type="SUPFAM" id="SSF55021">
    <property type="entry name" value="ACT-like"/>
    <property type="match status" value="1"/>
</dbReference>